<feature type="compositionally biased region" description="Gly residues" evidence="1">
    <location>
        <begin position="44"/>
        <end position="55"/>
    </location>
</feature>
<evidence type="ECO:0000256" key="1">
    <source>
        <dbReference type="SAM" id="MobiDB-lite"/>
    </source>
</evidence>
<evidence type="ECO:0000313" key="4">
    <source>
        <dbReference type="Proteomes" id="UP001157109"/>
    </source>
</evidence>
<dbReference type="EMBL" id="BSUJ01000001">
    <property type="protein sequence ID" value="GMA18766.1"/>
    <property type="molecule type" value="Genomic_DNA"/>
</dbReference>
<dbReference type="Gene3D" id="1.20.1260.10">
    <property type="match status" value="1"/>
</dbReference>
<accession>A0ABQ6HK76</accession>
<protein>
    <recommendedName>
        <fullName evidence="2">DUF4439 domain-containing protein</fullName>
    </recommendedName>
</protein>
<dbReference type="InterPro" id="IPR012347">
    <property type="entry name" value="Ferritin-like"/>
</dbReference>
<dbReference type="Pfam" id="PF14530">
    <property type="entry name" value="DUF4439"/>
    <property type="match status" value="1"/>
</dbReference>
<evidence type="ECO:0000313" key="3">
    <source>
        <dbReference type="EMBL" id="GMA18766.1"/>
    </source>
</evidence>
<dbReference type="Proteomes" id="UP001157109">
    <property type="component" value="Unassembled WGS sequence"/>
</dbReference>
<dbReference type="InterPro" id="IPR009078">
    <property type="entry name" value="Ferritin-like_SF"/>
</dbReference>
<proteinExistence type="predicted"/>
<keyword evidence="4" id="KW-1185">Reference proteome</keyword>
<sequence>MRSVLATGRVPDSVVSASPAPTTGREAPGAATPGSTSEGASGIPSGGPAGGGGGVRTATEAGALELGPLRVDRRSGLGAVTPTHAALWLSMLACRSRLAAQLGVATPWQPWPEQPADGEATFLQQVRGTLYAMQVVAVRTSGAARERATADLTWLDALRIRLESRAGSALGAPPVGYALPFPVTDGPSAARLAAHAWSGLQDASGALLVAGSGDAARASMVVQLLTDVVAHGSAWGVRLRAFPGLVR</sequence>
<evidence type="ECO:0000259" key="2">
    <source>
        <dbReference type="Pfam" id="PF14530"/>
    </source>
</evidence>
<reference evidence="4" key="1">
    <citation type="journal article" date="2019" name="Int. J. Syst. Evol. Microbiol.">
        <title>The Global Catalogue of Microorganisms (GCM) 10K type strain sequencing project: providing services to taxonomists for standard genome sequencing and annotation.</title>
        <authorList>
            <consortium name="The Broad Institute Genomics Platform"/>
            <consortium name="The Broad Institute Genome Sequencing Center for Infectious Disease"/>
            <person name="Wu L."/>
            <person name="Ma J."/>
        </authorList>
    </citation>
    <scope>NUCLEOTIDE SEQUENCE [LARGE SCALE GENOMIC DNA]</scope>
    <source>
        <strain evidence="4">NBRC 105830</strain>
    </source>
</reference>
<gene>
    <name evidence="3" type="ORF">GCM10025862_07870</name>
</gene>
<comment type="caution">
    <text evidence="3">The sequence shown here is derived from an EMBL/GenBank/DDBJ whole genome shotgun (WGS) entry which is preliminary data.</text>
</comment>
<organism evidence="3 4">
    <name type="scientific">Arsenicicoccus piscis</name>
    <dbReference type="NCBI Taxonomy" id="673954"/>
    <lineage>
        <taxon>Bacteria</taxon>
        <taxon>Bacillati</taxon>
        <taxon>Actinomycetota</taxon>
        <taxon>Actinomycetes</taxon>
        <taxon>Micrococcales</taxon>
        <taxon>Intrasporangiaceae</taxon>
        <taxon>Arsenicicoccus</taxon>
    </lineage>
</organism>
<dbReference type="SUPFAM" id="SSF47240">
    <property type="entry name" value="Ferritin-like"/>
    <property type="match status" value="1"/>
</dbReference>
<feature type="domain" description="DUF4439" evidence="2">
    <location>
        <begin position="128"/>
        <end position="245"/>
    </location>
</feature>
<name>A0ABQ6HK76_9MICO</name>
<dbReference type="InterPro" id="IPR029447">
    <property type="entry name" value="DUF4439"/>
</dbReference>
<feature type="region of interest" description="Disordered" evidence="1">
    <location>
        <begin position="1"/>
        <end position="57"/>
    </location>
</feature>